<evidence type="ECO:0000313" key="9">
    <source>
        <dbReference type="Proteomes" id="UP000002487"/>
    </source>
</evidence>
<name>Q8TSY8_METAC</name>
<dbReference type="KEGG" id="mac:MA_0655"/>
<dbReference type="HAMAP" id="MF_00840">
    <property type="entry name" value="DacZ"/>
    <property type="match status" value="1"/>
</dbReference>
<keyword evidence="9" id="KW-1185">Reference proteome</keyword>
<dbReference type="InterPro" id="IPR050338">
    <property type="entry name" value="DisA"/>
</dbReference>
<evidence type="ECO:0000256" key="5">
    <source>
        <dbReference type="ARBA" id="ARBA00022840"/>
    </source>
</evidence>
<dbReference type="InterPro" id="IPR048546">
    <property type="entry name" value="DacZ_A"/>
</dbReference>
<dbReference type="Proteomes" id="UP000002487">
    <property type="component" value="Chromosome"/>
</dbReference>
<dbReference type="EC" id="2.7.7.85" evidence="6"/>
<dbReference type="InParanoid" id="Q8TSY8"/>
<protein>
    <recommendedName>
        <fullName evidence="6">Diadenylate cyclase</fullName>
        <shortName evidence="6">DAC</shortName>
        <ecNumber evidence="6">2.7.7.85</ecNumber>
    </recommendedName>
    <alternativeName>
        <fullName evidence="6">Cyclic-di-AMP synthase</fullName>
        <shortName evidence="6">c-di-AMP synthase</shortName>
    </alternativeName>
</protein>
<organism evidence="8 9">
    <name type="scientific">Methanosarcina acetivorans (strain ATCC 35395 / DSM 2834 / JCM 12185 / C2A)</name>
    <dbReference type="NCBI Taxonomy" id="188937"/>
    <lineage>
        <taxon>Archaea</taxon>
        <taxon>Methanobacteriati</taxon>
        <taxon>Methanobacteriota</taxon>
        <taxon>Stenosarchaea group</taxon>
        <taxon>Methanomicrobia</taxon>
        <taxon>Methanosarcinales</taxon>
        <taxon>Methanosarcinaceae</taxon>
        <taxon>Methanosarcina</taxon>
    </lineage>
</organism>
<keyword evidence="6" id="KW-0464">Manganese</keyword>
<keyword evidence="2 6" id="KW-0808">Transferase</keyword>
<dbReference type="FunFam" id="3.40.1700.10:FF:000005">
    <property type="entry name" value="Diadenylate cyclase"/>
    <property type="match status" value="1"/>
</dbReference>
<feature type="domain" description="DAC" evidence="7">
    <location>
        <begin position="128"/>
        <end position="289"/>
    </location>
</feature>
<evidence type="ECO:0000313" key="8">
    <source>
        <dbReference type="EMBL" id="AAM04097.1"/>
    </source>
</evidence>
<evidence type="ECO:0000256" key="6">
    <source>
        <dbReference type="HAMAP-Rule" id="MF_00840"/>
    </source>
</evidence>
<comment type="similarity">
    <text evidence="6">Belongs to the adenylate cyclase family. DacZ subfamily.</text>
</comment>
<dbReference type="PhylomeDB" id="Q8TSY8"/>
<reference evidence="8 9" key="1">
    <citation type="journal article" date="2002" name="Genome Res.">
        <title>The genome of Methanosarcina acetivorans reveals extensive metabolic and physiological diversity.</title>
        <authorList>
            <person name="Galagan J.E."/>
            <person name="Nusbaum C."/>
            <person name="Roy A."/>
            <person name="Endrizzi M.G."/>
            <person name="Macdonald P."/>
            <person name="FitzHugh W."/>
            <person name="Calvo S."/>
            <person name="Engels R."/>
            <person name="Smirnov S."/>
            <person name="Atnoor D."/>
            <person name="Brown A."/>
            <person name="Allen N."/>
            <person name="Naylor J."/>
            <person name="Stange-Thomann N."/>
            <person name="DeArellano K."/>
            <person name="Johnson R."/>
            <person name="Linton L."/>
            <person name="McEwan P."/>
            <person name="McKernan K."/>
            <person name="Talamas J."/>
            <person name="Tirrell A."/>
            <person name="Ye W."/>
            <person name="Zimmer A."/>
            <person name="Barber R.D."/>
            <person name="Cann I."/>
            <person name="Graham D.E."/>
            <person name="Grahame D.A."/>
            <person name="Guss A."/>
            <person name="Hedderich R."/>
            <person name="Ingram-Smith C."/>
            <person name="Kuettner C.H."/>
            <person name="Krzycki J.A."/>
            <person name="Leigh J.A."/>
            <person name="Li W."/>
            <person name="Liu J."/>
            <person name="Mukhopadhyay B."/>
            <person name="Reeve J.N."/>
            <person name="Smith K."/>
            <person name="Springer T.A."/>
            <person name="Umayam L.A."/>
            <person name="White O."/>
            <person name="White R.H."/>
            <person name="de Macario E.C."/>
            <person name="Ferry J.G."/>
            <person name="Jarrell K.F."/>
            <person name="Jing H."/>
            <person name="Macario A.J.L."/>
            <person name="Paulsen I."/>
            <person name="Pritchett M."/>
            <person name="Sowers K.R."/>
            <person name="Swanson R.V."/>
            <person name="Zinder S.H."/>
            <person name="Lander E."/>
            <person name="Metcalf W.W."/>
            <person name="Birren B."/>
        </authorList>
    </citation>
    <scope>NUCLEOTIDE SEQUENCE [LARGE SCALE GENOMIC DNA]</scope>
    <source>
        <strain evidence="9">ATCC 35395 / DSM 2834 / JCM 12185 / C2A</strain>
    </source>
</reference>
<keyword evidence="5 6" id="KW-0067">ATP-binding</keyword>
<evidence type="ECO:0000256" key="3">
    <source>
        <dbReference type="ARBA" id="ARBA00022695"/>
    </source>
</evidence>
<accession>Q8TSY8</accession>
<evidence type="ECO:0000256" key="4">
    <source>
        <dbReference type="ARBA" id="ARBA00022741"/>
    </source>
</evidence>
<sequence length="297" mass="32202">MKRGGRIDRARIIAEAAARISQELDAAAIMVSGDLSFEGIETGGIPVYYISMRPKSIIDHLVATGKEGKSPAKELSDQLNREASGNVDHLQHAAAIEYVLEGPKSGTIVGVVETRGSSSIIVHSLDENPLIKAMKECEERVRPEVMNAVLKIAFDIALTGREGKKIGAAFIVGDSEEVLKRSHQIILNPYEGHEEACRNVLDRKNWESIKEFAQLDGVFVIDETGIVHAAGRYLDVDGKNIEIEKGLGGRHVSAAAISRDTVAIAVTVSESGGVLRVYKDAKETICMESLQPATRYI</sequence>
<evidence type="ECO:0000256" key="2">
    <source>
        <dbReference type="ARBA" id="ARBA00022679"/>
    </source>
</evidence>
<dbReference type="PIRSF" id="PIRSF019073">
    <property type="entry name" value="UCP019073"/>
    <property type="match status" value="1"/>
</dbReference>
<dbReference type="SUPFAM" id="SSF143597">
    <property type="entry name" value="YojJ-like"/>
    <property type="match status" value="1"/>
</dbReference>
<proteinExistence type="inferred from homology"/>
<dbReference type="AlphaFoldDB" id="Q8TSY8"/>
<dbReference type="GO" id="GO:0005524">
    <property type="term" value="F:ATP binding"/>
    <property type="evidence" value="ECO:0007669"/>
    <property type="project" value="UniProtKB-UniRule"/>
</dbReference>
<evidence type="ECO:0000259" key="7">
    <source>
        <dbReference type="PROSITE" id="PS51794"/>
    </source>
</evidence>
<dbReference type="EMBL" id="AE010299">
    <property type="protein sequence ID" value="AAM04097.1"/>
    <property type="molecule type" value="Genomic_DNA"/>
</dbReference>
<dbReference type="PROSITE" id="PS51794">
    <property type="entry name" value="DAC"/>
    <property type="match status" value="1"/>
</dbReference>
<dbReference type="GO" id="GO:0106408">
    <property type="term" value="F:diadenylate cyclase activity"/>
    <property type="evidence" value="ECO:0007669"/>
    <property type="project" value="UniProtKB-EC"/>
</dbReference>
<dbReference type="Gene3D" id="3.40.1700.10">
    <property type="entry name" value="DNA integrity scanning protein, DisA, N-terminal domain"/>
    <property type="match status" value="1"/>
</dbReference>
<dbReference type="InterPro" id="IPR014499">
    <property type="entry name" value="DAC_DacZ"/>
</dbReference>
<dbReference type="PANTHER" id="PTHR34185:SF1">
    <property type="entry name" value="DIADENYLATE CYCLASE"/>
    <property type="match status" value="1"/>
</dbReference>
<dbReference type="Pfam" id="PF02457">
    <property type="entry name" value="DAC"/>
    <property type="match status" value="1"/>
</dbReference>
<dbReference type="GO" id="GO:0004016">
    <property type="term" value="F:adenylate cyclase activity"/>
    <property type="evidence" value="ECO:0000318"/>
    <property type="project" value="GO_Central"/>
</dbReference>
<dbReference type="EnsemblBacteria" id="AAM04097">
    <property type="protein sequence ID" value="AAM04097"/>
    <property type="gene ID" value="MA_0655"/>
</dbReference>
<dbReference type="HOGENOM" id="CLU_063222_0_0_2"/>
<evidence type="ECO:0000256" key="1">
    <source>
        <dbReference type="ARBA" id="ARBA00000877"/>
    </source>
</evidence>
<dbReference type="GO" id="GO:0030145">
    <property type="term" value="F:manganese ion binding"/>
    <property type="evidence" value="ECO:0007669"/>
    <property type="project" value="UniProtKB-UniRule"/>
</dbReference>
<dbReference type="Pfam" id="PF21754">
    <property type="entry name" value="DacZ_A"/>
    <property type="match status" value="1"/>
</dbReference>
<comment type="cofactor">
    <cofactor evidence="6">
        <name>Mn(2+)</name>
        <dbReference type="ChEBI" id="CHEBI:29035"/>
    </cofactor>
</comment>
<dbReference type="PANTHER" id="PTHR34185">
    <property type="entry name" value="DIADENYLATE CYCLASE"/>
    <property type="match status" value="1"/>
</dbReference>
<keyword evidence="4 6" id="KW-0547">Nucleotide-binding</keyword>
<dbReference type="InterPro" id="IPR036888">
    <property type="entry name" value="DNA_integrity_DisA_N_sf"/>
</dbReference>
<comment type="catalytic activity">
    <reaction evidence="1 6">
        <text>2 ATP = 3',3'-c-di-AMP + 2 diphosphate</text>
        <dbReference type="Rhea" id="RHEA:35655"/>
        <dbReference type="ChEBI" id="CHEBI:30616"/>
        <dbReference type="ChEBI" id="CHEBI:33019"/>
        <dbReference type="ChEBI" id="CHEBI:71500"/>
        <dbReference type="EC" id="2.7.7.85"/>
    </reaction>
</comment>
<keyword evidence="3 6" id="KW-0548">Nucleotidyltransferase</keyword>
<dbReference type="STRING" id="188937.MA_0655"/>
<dbReference type="InterPro" id="IPR003390">
    <property type="entry name" value="DNA_integrity_scan_DisA_N"/>
</dbReference>
<gene>
    <name evidence="6" type="primary">dacZ</name>
    <name evidence="8" type="ordered locus">MA_0655</name>
</gene>
<comment type="function">
    <text evidence="6">Diadenylate cyclase that catalyzes the condensation of 2 ATP molecules into cyclic di-AMP (c-di-AMP). c-di-AMP is a second messenger for intracellular signal transduction involved in the control of important regulatory processes such as osmoregulation.</text>
</comment>